<dbReference type="PANTHER" id="PTHR46517:SF1">
    <property type="entry name" value="FRUCTOSE-2,6-BISPHOSPHATASE TIGAR"/>
    <property type="match status" value="1"/>
</dbReference>
<feature type="active site" description="Tele-phosphohistidine intermediate" evidence="2">
    <location>
        <position position="15"/>
    </location>
</feature>
<name>A0A0R1UCF1_9LACO</name>
<feature type="binding site" evidence="3">
    <location>
        <position position="64"/>
    </location>
    <ligand>
        <name>substrate</name>
    </ligand>
</feature>
<dbReference type="GO" id="GO:0043456">
    <property type="term" value="P:regulation of pentose-phosphate shunt"/>
    <property type="evidence" value="ECO:0007669"/>
    <property type="project" value="TreeGrafter"/>
</dbReference>
<evidence type="ECO:0000256" key="1">
    <source>
        <dbReference type="ARBA" id="ARBA00022801"/>
    </source>
</evidence>
<dbReference type="PANTHER" id="PTHR46517">
    <property type="entry name" value="FRUCTOSE-2,6-BISPHOSPHATASE TIGAR"/>
    <property type="match status" value="1"/>
</dbReference>
<dbReference type="InterPro" id="IPR013078">
    <property type="entry name" value="His_Pase_superF_clade-1"/>
</dbReference>
<comment type="caution">
    <text evidence="4">The sequence shown here is derived from an EMBL/GenBank/DDBJ whole genome shotgun (WGS) entry which is preliminary data.</text>
</comment>
<dbReference type="PATRIC" id="fig|1423760.3.peg.327"/>
<sequence>MEEFNMAVNVYLVRHGQTFLNKYHRMQGWSDTPLTEKGKQDAARAGQALAQVDFDYAFASDLKRTMDTARILLANHPTKIKEPTPAPAFREEFFGYFEGLSSLSTAVFVSGNDNLSSFEELIDTYGAEATRDKIAAADTSHDAEDDATFWARLTPGLDQLRALPDNSNVLVVSHGMTIRSIGSKYGLKGVHTAQPQNGSITKLSLTPTDTTIDFYSQLTLPEE</sequence>
<proteinExistence type="predicted"/>
<reference evidence="4 5" key="1">
    <citation type="journal article" date="2015" name="Genome Announc.">
        <title>Expanding the biotechnology potential of lactobacilli through comparative genomics of 213 strains and associated genera.</title>
        <authorList>
            <person name="Sun Z."/>
            <person name="Harris H.M."/>
            <person name="McCann A."/>
            <person name="Guo C."/>
            <person name="Argimon S."/>
            <person name="Zhang W."/>
            <person name="Yang X."/>
            <person name="Jeffery I.B."/>
            <person name="Cooney J.C."/>
            <person name="Kagawa T.F."/>
            <person name="Liu W."/>
            <person name="Song Y."/>
            <person name="Salvetti E."/>
            <person name="Wrobel A."/>
            <person name="Rasinkangas P."/>
            <person name="Parkhill J."/>
            <person name="Rea M.C."/>
            <person name="O'Sullivan O."/>
            <person name="Ritari J."/>
            <person name="Douillard F.P."/>
            <person name="Paul Ross R."/>
            <person name="Yang R."/>
            <person name="Briner A.E."/>
            <person name="Felis G.E."/>
            <person name="de Vos W.M."/>
            <person name="Barrangou R."/>
            <person name="Klaenhammer T.R."/>
            <person name="Caufield P.W."/>
            <person name="Cui Y."/>
            <person name="Zhang H."/>
            <person name="O'Toole P.W."/>
        </authorList>
    </citation>
    <scope>NUCLEOTIDE SEQUENCE [LARGE SCALE GENOMIC DNA]</scope>
    <source>
        <strain evidence="4 5">DSM 15946</strain>
    </source>
</reference>
<dbReference type="Pfam" id="PF00300">
    <property type="entry name" value="His_Phos_1"/>
    <property type="match status" value="2"/>
</dbReference>
<dbReference type="EMBL" id="AZFK01000077">
    <property type="protein sequence ID" value="KRL88370.1"/>
    <property type="molecule type" value="Genomic_DNA"/>
</dbReference>
<keyword evidence="1" id="KW-0378">Hydrolase</keyword>
<dbReference type="AlphaFoldDB" id="A0A0R1UCF1"/>
<evidence type="ECO:0000313" key="4">
    <source>
        <dbReference type="EMBL" id="KRL88370.1"/>
    </source>
</evidence>
<dbReference type="GO" id="GO:0005829">
    <property type="term" value="C:cytosol"/>
    <property type="evidence" value="ECO:0007669"/>
    <property type="project" value="TreeGrafter"/>
</dbReference>
<dbReference type="SMART" id="SM00855">
    <property type="entry name" value="PGAM"/>
    <property type="match status" value="1"/>
</dbReference>
<dbReference type="CDD" id="cd07067">
    <property type="entry name" value="HP_PGM_like"/>
    <property type="match status" value="1"/>
</dbReference>
<dbReference type="InterPro" id="IPR029033">
    <property type="entry name" value="His_PPase_superfam"/>
</dbReference>
<dbReference type="Proteomes" id="UP000050816">
    <property type="component" value="Unassembled WGS sequence"/>
</dbReference>
<protein>
    <submittedName>
        <fullName evidence="4">Phosphoglycerate mutase</fullName>
    </submittedName>
</protein>
<accession>A0A0R1UCF1</accession>
<evidence type="ECO:0000256" key="3">
    <source>
        <dbReference type="PIRSR" id="PIRSR613078-2"/>
    </source>
</evidence>
<gene>
    <name evidence="4" type="ORF">FC43_GL000310</name>
</gene>
<feature type="binding site" evidence="3">
    <location>
        <begin position="14"/>
        <end position="21"/>
    </location>
    <ligand>
        <name>substrate</name>
    </ligand>
</feature>
<dbReference type="PROSITE" id="PS00175">
    <property type="entry name" value="PG_MUTASE"/>
    <property type="match status" value="1"/>
</dbReference>
<dbReference type="Gene3D" id="3.40.50.1240">
    <property type="entry name" value="Phosphoglycerate mutase-like"/>
    <property type="match status" value="1"/>
</dbReference>
<evidence type="ECO:0000256" key="2">
    <source>
        <dbReference type="PIRSR" id="PIRSR613078-1"/>
    </source>
</evidence>
<dbReference type="InterPro" id="IPR001345">
    <property type="entry name" value="PG/BPGM_mutase_AS"/>
</dbReference>
<feature type="active site" description="Proton donor/acceptor" evidence="2">
    <location>
        <position position="91"/>
    </location>
</feature>
<dbReference type="InterPro" id="IPR051695">
    <property type="entry name" value="Phosphoglycerate_Mutase"/>
</dbReference>
<dbReference type="GO" id="GO:0004331">
    <property type="term" value="F:fructose-2,6-bisphosphate 2-phosphatase activity"/>
    <property type="evidence" value="ECO:0007669"/>
    <property type="project" value="TreeGrafter"/>
</dbReference>
<dbReference type="SUPFAM" id="SSF53254">
    <property type="entry name" value="Phosphoglycerate mutase-like"/>
    <property type="match status" value="1"/>
</dbReference>
<dbReference type="GO" id="GO:0045820">
    <property type="term" value="P:negative regulation of glycolytic process"/>
    <property type="evidence" value="ECO:0007669"/>
    <property type="project" value="TreeGrafter"/>
</dbReference>
<organism evidence="4 5">
    <name type="scientific">Limosilactobacillus ingluviei DSM 15946</name>
    <dbReference type="NCBI Taxonomy" id="1423760"/>
    <lineage>
        <taxon>Bacteria</taxon>
        <taxon>Bacillati</taxon>
        <taxon>Bacillota</taxon>
        <taxon>Bacilli</taxon>
        <taxon>Lactobacillales</taxon>
        <taxon>Lactobacillaceae</taxon>
        <taxon>Limosilactobacillus</taxon>
    </lineage>
</organism>
<evidence type="ECO:0000313" key="5">
    <source>
        <dbReference type="Proteomes" id="UP000050816"/>
    </source>
</evidence>